<dbReference type="GO" id="GO:0004932">
    <property type="term" value="F:mating-type factor pheromone receptor activity"/>
    <property type="evidence" value="ECO:0007669"/>
    <property type="project" value="InterPro"/>
</dbReference>
<feature type="compositionally biased region" description="Polar residues" evidence="10">
    <location>
        <begin position="353"/>
        <end position="370"/>
    </location>
</feature>
<accession>A0A2N3NHK2</accession>
<protein>
    <submittedName>
        <fullName evidence="12">Uncharacterized protein</fullName>
    </submittedName>
</protein>
<dbReference type="Pfam" id="PF02076">
    <property type="entry name" value="STE3"/>
    <property type="match status" value="1"/>
</dbReference>
<evidence type="ECO:0000256" key="5">
    <source>
        <dbReference type="ARBA" id="ARBA00022989"/>
    </source>
</evidence>
<dbReference type="PANTHER" id="PTHR28097:SF1">
    <property type="entry name" value="PHEROMONE A FACTOR RECEPTOR"/>
    <property type="match status" value="1"/>
</dbReference>
<evidence type="ECO:0000313" key="13">
    <source>
        <dbReference type="Proteomes" id="UP000233524"/>
    </source>
</evidence>
<feature type="transmembrane region" description="Helical" evidence="11">
    <location>
        <begin position="77"/>
        <end position="98"/>
    </location>
</feature>
<feature type="transmembrane region" description="Helical" evidence="11">
    <location>
        <begin position="160"/>
        <end position="186"/>
    </location>
</feature>
<dbReference type="GO" id="GO:0005886">
    <property type="term" value="C:plasma membrane"/>
    <property type="evidence" value="ECO:0007669"/>
    <property type="project" value="TreeGrafter"/>
</dbReference>
<dbReference type="AlphaFoldDB" id="A0A2N3NHK2"/>
<feature type="region of interest" description="Disordered" evidence="10">
    <location>
        <begin position="353"/>
        <end position="372"/>
    </location>
</feature>
<evidence type="ECO:0000256" key="10">
    <source>
        <dbReference type="SAM" id="MobiDB-lite"/>
    </source>
</evidence>
<dbReference type="EMBL" id="NLAX01000004">
    <property type="protein sequence ID" value="PKS11915.1"/>
    <property type="molecule type" value="Genomic_DNA"/>
</dbReference>
<dbReference type="OrthoDB" id="2874149at2759"/>
<organism evidence="12 13">
    <name type="scientific">Lomentospora prolificans</name>
    <dbReference type="NCBI Taxonomy" id="41688"/>
    <lineage>
        <taxon>Eukaryota</taxon>
        <taxon>Fungi</taxon>
        <taxon>Dikarya</taxon>
        <taxon>Ascomycota</taxon>
        <taxon>Pezizomycotina</taxon>
        <taxon>Sordariomycetes</taxon>
        <taxon>Hypocreomycetidae</taxon>
        <taxon>Microascales</taxon>
        <taxon>Microascaceae</taxon>
        <taxon>Lomentospora</taxon>
    </lineage>
</organism>
<dbReference type="FunCoup" id="A0A2N3NHK2">
    <property type="interactions" value="59"/>
</dbReference>
<feature type="transmembrane region" description="Helical" evidence="11">
    <location>
        <begin position="36"/>
        <end position="57"/>
    </location>
</feature>
<dbReference type="PRINTS" id="PR00899">
    <property type="entry name" value="GPCRSTE3"/>
</dbReference>
<dbReference type="PANTHER" id="PTHR28097">
    <property type="entry name" value="PHEROMONE A FACTOR RECEPTOR"/>
    <property type="match status" value="1"/>
</dbReference>
<feature type="transmembrane region" description="Helical" evidence="11">
    <location>
        <begin position="277"/>
        <end position="299"/>
    </location>
</feature>
<feature type="region of interest" description="Disordered" evidence="10">
    <location>
        <begin position="400"/>
        <end position="420"/>
    </location>
</feature>
<keyword evidence="3" id="KW-0589">Pheromone response</keyword>
<evidence type="ECO:0000256" key="4">
    <source>
        <dbReference type="ARBA" id="ARBA00022692"/>
    </source>
</evidence>
<dbReference type="VEuPathDB" id="FungiDB:jhhlp_001210"/>
<evidence type="ECO:0000256" key="6">
    <source>
        <dbReference type="ARBA" id="ARBA00023040"/>
    </source>
</evidence>
<comment type="caution">
    <text evidence="12">The sequence shown here is derived from an EMBL/GenBank/DDBJ whole genome shotgun (WGS) entry which is preliminary data.</text>
</comment>
<dbReference type="GO" id="GO:0000750">
    <property type="term" value="P:pheromone-dependent signal transduction involved in conjugation with cellular fusion"/>
    <property type="evidence" value="ECO:0007669"/>
    <property type="project" value="TreeGrafter"/>
</dbReference>
<gene>
    <name evidence="12" type="ORF">jhhlp_001210</name>
</gene>
<keyword evidence="4 11" id="KW-0812">Transmembrane</keyword>
<keyword evidence="8" id="KW-0675">Receptor</keyword>
<evidence type="ECO:0000256" key="9">
    <source>
        <dbReference type="ARBA" id="ARBA00023224"/>
    </source>
</evidence>
<evidence type="ECO:0000256" key="11">
    <source>
        <dbReference type="SAM" id="Phobius"/>
    </source>
</evidence>
<name>A0A2N3NHK2_9PEZI</name>
<keyword evidence="7 11" id="KW-0472">Membrane</keyword>
<feature type="transmembrane region" description="Helical" evidence="11">
    <location>
        <begin position="217"/>
        <end position="241"/>
    </location>
</feature>
<dbReference type="InParanoid" id="A0A2N3NHK2"/>
<evidence type="ECO:0000313" key="12">
    <source>
        <dbReference type="EMBL" id="PKS11915.1"/>
    </source>
</evidence>
<evidence type="ECO:0000256" key="8">
    <source>
        <dbReference type="ARBA" id="ARBA00023170"/>
    </source>
</evidence>
<keyword evidence="6" id="KW-0297">G-protein coupled receptor</keyword>
<keyword evidence="9" id="KW-0807">Transducer</keyword>
<keyword evidence="5 11" id="KW-1133">Transmembrane helix</keyword>
<keyword evidence="13" id="KW-1185">Reference proteome</keyword>
<dbReference type="InterPro" id="IPR001499">
    <property type="entry name" value="GPCR_STE3"/>
</dbReference>
<evidence type="ECO:0000256" key="1">
    <source>
        <dbReference type="ARBA" id="ARBA00004141"/>
    </source>
</evidence>
<evidence type="ECO:0000256" key="2">
    <source>
        <dbReference type="ARBA" id="ARBA00011085"/>
    </source>
</evidence>
<feature type="transmembrane region" description="Helical" evidence="11">
    <location>
        <begin position="12"/>
        <end position="29"/>
    </location>
</feature>
<evidence type="ECO:0000256" key="7">
    <source>
        <dbReference type="ARBA" id="ARBA00023136"/>
    </source>
</evidence>
<comment type="subcellular location">
    <subcellularLocation>
        <location evidence="1">Membrane</location>
        <topology evidence="1">Multi-pass membrane protein</topology>
    </subcellularLocation>
</comment>
<reference evidence="12 13" key="1">
    <citation type="journal article" date="2017" name="G3 (Bethesda)">
        <title>First Draft Genome Sequence of the Pathogenic Fungus Lomentospora prolificans (Formerly Scedosporium prolificans).</title>
        <authorList>
            <person name="Luo R."/>
            <person name="Zimin A."/>
            <person name="Workman R."/>
            <person name="Fan Y."/>
            <person name="Pertea G."/>
            <person name="Grossman N."/>
            <person name="Wear M.P."/>
            <person name="Jia B."/>
            <person name="Miller H."/>
            <person name="Casadevall A."/>
            <person name="Timp W."/>
            <person name="Zhang S.X."/>
            <person name="Salzberg S.L."/>
        </authorList>
    </citation>
    <scope>NUCLEOTIDE SEQUENCE [LARGE SCALE GENOMIC DNA]</scope>
    <source>
        <strain evidence="12 13">JHH-5317</strain>
    </source>
</reference>
<sequence length="420" mass="46833">MSPLIIDLARVVLGILANLSIIVPLRILARNGEFAAVIFISATFLLNCFTVANALIWRSDDTAPWWHGEGYCDIFPYVHYPLLMVYATSAFAIMRHLAQQISLTRADSPSPKEVRRRNLMQALIIFPFPLVQLAWIYPLTAHRYSIMTLSGCIWMPDSSWPLIVFFIMAHPLCAFGAVYHAIVIYLRYKQIAATTTSILTTSNSVASNRARRARRRLYRMTTSIIVPYFPVAVLFGVNSIIHFGPFSAYDFSALRDGTRDGRPWNAIMLLPTSAIDVVALVDRYIAIVTAIPIFIFFGMTKDAMNMYRMGLLAVGLGRFFPRLEEEYDPDRKHLEDLSATGILALSETSQSFTKSLGGSGSQSPATSTRQYIPPLPKAFNPFFVARSMFRRKESGTLLCVSRNPSGTGSSERDVCAGPTA</sequence>
<dbReference type="Proteomes" id="UP000233524">
    <property type="component" value="Unassembled WGS sequence"/>
</dbReference>
<feature type="transmembrane region" description="Helical" evidence="11">
    <location>
        <begin position="119"/>
        <end position="140"/>
    </location>
</feature>
<proteinExistence type="inferred from homology"/>
<evidence type="ECO:0000256" key="3">
    <source>
        <dbReference type="ARBA" id="ARBA00022507"/>
    </source>
</evidence>
<comment type="similarity">
    <text evidence="2">Belongs to the G-protein coupled receptor 4 family.</text>
</comment>